<gene>
    <name evidence="1" type="ORF">CR513_35387</name>
</gene>
<keyword evidence="2" id="KW-1185">Reference proteome</keyword>
<evidence type="ECO:0000313" key="1">
    <source>
        <dbReference type="EMBL" id="RDX83672.1"/>
    </source>
</evidence>
<protein>
    <submittedName>
        <fullName evidence="1">Uncharacterized protein</fullName>
    </submittedName>
</protein>
<evidence type="ECO:0000313" key="2">
    <source>
        <dbReference type="Proteomes" id="UP000257109"/>
    </source>
</evidence>
<organism evidence="1 2">
    <name type="scientific">Mucuna pruriens</name>
    <name type="common">Velvet bean</name>
    <name type="synonym">Dolichos pruriens</name>
    <dbReference type="NCBI Taxonomy" id="157652"/>
    <lineage>
        <taxon>Eukaryota</taxon>
        <taxon>Viridiplantae</taxon>
        <taxon>Streptophyta</taxon>
        <taxon>Embryophyta</taxon>
        <taxon>Tracheophyta</taxon>
        <taxon>Spermatophyta</taxon>
        <taxon>Magnoliopsida</taxon>
        <taxon>eudicotyledons</taxon>
        <taxon>Gunneridae</taxon>
        <taxon>Pentapetalae</taxon>
        <taxon>rosids</taxon>
        <taxon>fabids</taxon>
        <taxon>Fabales</taxon>
        <taxon>Fabaceae</taxon>
        <taxon>Papilionoideae</taxon>
        <taxon>50 kb inversion clade</taxon>
        <taxon>NPAAA clade</taxon>
        <taxon>indigoferoid/millettioid clade</taxon>
        <taxon>Phaseoleae</taxon>
        <taxon>Mucuna</taxon>
    </lineage>
</organism>
<feature type="non-terminal residue" evidence="1">
    <location>
        <position position="1"/>
    </location>
</feature>
<dbReference type="Proteomes" id="UP000257109">
    <property type="component" value="Unassembled WGS sequence"/>
</dbReference>
<proteinExistence type="predicted"/>
<comment type="caution">
    <text evidence="1">The sequence shown here is derived from an EMBL/GenBank/DDBJ whole genome shotgun (WGS) entry which is preliminary data.</text>
</comment>
<dbReference type="OrthoDB" id="1751340at2759"/>
<accession>A0A371FZH4</accession>
<dbReference type="AlphaFoldDB" id="A0A371FZH4"/>
<name>A0A371FZH4_MUCPR</name>
<sequence length="80" mass="8441">MSFPSSPSIIILTTLSISSLLTTPLPFTLILTPTPTSSSTIAPFILCSAYKAHAIKGTPCFTLSSTEFHPQCDKNAPVDA</sequence>
<dbReference type="EMBL" id="QJKJ01007287">
    <property type="protein sequence ID" value="RDX83672.1"/>
    <property type="molecule type" value="Genomic_DNA"/>
</dbReference>
<reference evidence="1" key="1">
    <citation type="submission" date="2018-05" db="EMBL/GenBank/DDBJ databases">
        <title>Draft genome of Mucuna pruriens seed.</title>
        <authorList>
            <person name="Nnadi N.E."/>
            <person name="Vos R."/>
            <person name="Hasami M.H."/>
            <person name="Devisetty U.K."/>
            <person name="Aguiy J.C."/>
        </authorList>
    </citation>
    <scope>NUCLEOTIDE SEQUENCE [LARGE SCALE GENOMIC DNA]</scope>
    <source>
        <strain evidence="1">JCA_2017</strain>
    </source>
</reference>